<dbReference type="InterPro" id="IPR036388">
    <property type="entry name" value="WH-like_DNA-bd_sf"/>
</dbReference>
<reference evidence="7" key="1">
    <citation type="journal article" date="2022" name="Int. J. Syst. Evol. Microbiol.">
        <title>Anaeromyxobacter oryzae sp. nov., Anaeromyxobacter diazotrophicus sp. nov. and Anaeromyxobacter paludicola sp. nov., isolated from paddy soils.</title>
        <authorList>
            <person name="Itoh H."/>
            <person name="Xu Z."/>
            <person name="Mise K."/>
            <person name="Masuda Y."/>
            <person name="Ushijima N."/>
            <person name="Hayakawa C."/>
            <person name="Shiratori Y."/>
            <person name="Senoo K."/>
        </authorList>
    </citation>
    <scope>NUCLEOTIDE SEQUENCE [LARGE SCALE GENOMIC DNA]</scope>
    <source>
        <strain evidence="7">Red630</strain>
    </source>
</reference>
<proteinExistence type="predicted"/>
<keyword evidence="2" id="KW-0731">Sigma factor</keyword>
<protein>
    <recommendedName>
        <fullName evidence="5">RNA polymerase sigma-70 region 2 domain-containing protein</fullName>
    </recommendedName>
</protein>
<evidence type="ECO:0000259" key="5">
    <source>
        <dbReference type="Pfam" id="PF04542"/>
    </source>
</evidence>
<keyword evidence="4" id="KW-0804">Transcription</keyword>
<evidence type="ECO:0000256" key="3">
    <source>
        <dbReference type="ARBA" id="ARBA00023125"/>
    </source>
</evidence>
<evidence type="ECO:0000256" key="4">
    <source>
        <dbReference type="ARBA" id="ARBA00023163"/>
    </source>
</evidence>
<gene>
    <name evidence="6" type="ORF">AMPC_35860</name>
</gene>
<keyword evidence="1" id="KW-0805">Transcription regulation</keyword>
<organism evidence="6 7">
    <name type="scientific">Anaeromyxobacter paludicola</name>
    <dbReference type="NCBI Taxonomy" id="2918171"/>
    <lineage>
        <taxon>Bacteria</taxon>
        <taxon>Pseudomonadati</taxon>
        <taxon>Myxococcota</taxon>
        <taxon>Myxococcia</taxon>
        <taxon>Myxococcales</taxon>
        <taxon>Cystobacterineae</taxon>
        <taxon>Anaeromyxobacteraceae</taxon>
        <taxon>Anaeromyxobacter</taxon>
    </lineage>
</organism>
<dbReference type="Gene3D" id="1.10.10.10">
    <property type="entry name" value="Winged helix-like DNA-binding domain superfamily/Winged helix DNA-binding domain"/>
    <property type="match status" value="1"/>
</dbReference>
<sequence length="204" mass="22499">MVERRSARGADGEAALRDAATSLLRQHGRQILRYLSALLHDREAAADVFGAFEEDLWRGLPSFRGECSRKSWAYRLALHAAIRYLRDPWRRRAVPLGPGAGLDAADDLAPGAAQPTSSDRAEQRTRAVAALREQLRPAERTLLALRVDQRLSWEQVAAVLSRPGEPPAQPSALRKRFERLIAKLGRQAQAIGLLGSTVPARTRG</sequence>
<name>A0ABM7XF41_9BACT</name>
<accession>A0ABM7XF41</accession>
<dbReference type="PANTHER" id="PTHR43133:SF8">
    <property type="entry name" value="RNA POLYMERASE SIGMA FACTOR HI_1459-RELATED"/>
    <property type="match status" value="1"/>
</dbReference>
<dbReference type="RefSeq" id="WP_248342982.1">
    <property type="nucleotide sequence ID" value="NZ_AP025592.1"/>
</dbReference>
<evidence type="ECO:0000313" key="6">
    <source>
        <dbReference type="EMBL" id="BDG10473.1"/>
    </source>
</evidence>
<keyword evidence="7" id="KW-1185">Reference proteome</keyword>
<evidence type="ECO:0000313" key="7">
    <source>
        <dbReference type="Proteomes" id="UP001162734"/>
    </source>
</evidence>
<evidence type="ECO:0000256" key="1">
    <source>
        <dbReference type="ARBA" id="ARBA00023015"/>
    </source>
</evidence>
<dbReference type="NCBIfam" id="TIGR02937">
    <property type="entry name" value="sigma70-ECF"/>
    <property type="match status" value="1"/>
</dbReference>
<dbReference type="Pfam" id="PF04542">
    <property type="entry name" value="Sigma70_r2"/>
    <property type="match status" value="1"/>
</dbReference>
<keyword evidence="3" id="KW-0238">DNA-binding</keyword>
<evidence type="ECO:0000256" key="2">
    <source>
        <dbReference type="ARBA" id="ARBA00023082"/>
    </source>
</evidence>
<dbReference type="Proteomes" id="UP001162734">
    <property type="component" value="Chromosome"/>
</dbReference>
<dbReference type="Gene3D" id="1.10.1740.10">
    <property type="match status" value="1"/>
</dbReference>
<dbReference type="InterPro" id="IPR014284">
    <property type="entry name" value="RNA_pol_sigma-70_dom"/>
</dbReference>
<dbReference type="PANTHER" id="PTHR43133">
    <property type="entry name" value="RNA POLYMERASE ECF-TYPE SIGMA FACTO"/>
    <property type="match status" value="1"/>
</dbReference>
<dbReference type="EMBL" id="AP025592">
    <property type="protein sequence ID" value="BDG10473.1"/>
    <property type="molecule type" value="Genomic_DNA"/>
</dbReference>
<dbReference type="InterPro" id="IPR039425">
    <property type="entry name" value="RNA_pol_sigma-70-like"/>
</dbReference>
<feature type="domain" description="RNA polymerase sigma-70 region 2" evidence="5">
    <location>
        <begin position="23"/>
        <end position="90"/>
    </location>
</feature>
<dbReference type="SUPFAM" id="SSF88946">
    <property type="entry name" value="Sigma2 domain of RNA polymerase sigma factors"/>
    <property type="match status" value="1"/>
</dbReference>
<dbReference type="InterPro" id="IPR013325">
    <property type="entry name" value="RNA_pol_sigma_r2"/>
</dbReference>
<dbReference type="InterPro" id="IPR007627">
    <property type="entry name" value="RNA_pol_sigma70_r2"/>
</dbReference>